<dbReference type="InterPro" id="IPR002160">
    <property type="entry name" value="Prot_inh_Kunz-lg"/>
</dbReference>
<dbReference type="AlphaFoldDB" id="A0A9N7R281"/>
<keyword evidence="4" id="KW-0732">Signal</keyword>
<dbReference type="PANTHER" id="PTHR33107">
    <property type="entry name" value="KUNITZ TRYPSIN INHIBITOR 2"/>
    <property type="match status" value="1"/>
</dbReference>
<organism evidence="5 6">
    <name type="scientific">Striga hermonthica</name>
    <name type="common">Purple witchweed</name>
    <name type="synonym">Buchnera hermonthica</name>
    <dbReference type="NCBI Taxonomy" id="68872"/>
    <lineage>
        <taxon>Eukaryota</taxon>
        <taxon>Viridiplantae</taxon>
        <taxon>Streptophyta</taxon>
        <taxon>Embryophyta</taxon>
        <taxon>Tracheophyta</taxon>
        <taxon>Spermatophyta</taxon>
        <taxon>Magnoliopsida</taxon>
        <taxon>eudicotyledons</taxon>
        <taxon>Gunneridae</taxon>
        <taxon>Pentapetalae</taxon>
        <taxon>asterids</taxon>
        <taxon>lamiids</taxon>
        <taxon>Lamiales</taxon>
        <taxon>Orobanchaceae</taxon>
        <taxon>Buchnereae</taxon>
        <taxon>Striga</taxon>
    </lineage>
</organism>
<dbReference type="CDD" id="cd00178">
    <property type="entry name" value="beta-trefoil_STI"/>
    <property type="match status" value="1"/>
</dbReference>
<reference evidence="5" key="1">
    <citation type="submission" date="2019-12" db="EMBL/GenBank/DDBJ databases">
        <authorList>
            <person name="Scholes J."/>
        </authorList>
    </citation>
    <scope>NUCLEOTIDE SEQUENCE</scope>
</reference>
<dbReference type="InterPro" id="IPR056368">
    <property type="entry name" value="KTI1"/>
</dbReference>
<feature type="signal peptide" evidence="4">
    <location>
        <begin position="1"/>
        <end position="27"/>
    </location>
</feature>
<dbReference type="PANTHER" id="PTHR33107:SF21">
    <property type="entry name" value="KUNITZ FAMILY TRYPSIN AND PROTEASE INHIBITOR PROTEIN"/>
    <property type="match status" value="1"/>
</dbReference>
<dbReference type="Gene3D" id="2.80.10.50">
    <property type="match status" value="1"/>
</dbReference>
<dbReference type="GO" id="GO:0004867">
    <property type="term" value="F:serine-type endopeptidase inhibitor activity"/>
    <property type="evidence" value="ECO:0007669"/>
    <property type="project" value="UniProtKB-KW"/>
</dbReference>
<protein>
    <submittedName>
        <fullName evidence="5">Uncharacterized protein</fullName>
    </submittedName>
</protein>
<keyword evidence="6" id="KW-1185">Reference proteome</keyword>
<evidence type="ECO:0000256" key="2">
    <source>
        <dbReference type="ARBA" id="ARBA00022900"/>
    </source>
</evidence>
<comment type="similarity">
    <text evidence="1">Belongs to the protease inhibitor I3 (leguminous Kunitz-type inhibitor) family.</text>
</comment>
<evidence type="ECO:0000313" key="5">
    <source>
        <dbReference type="EMBL" id="CAA0806817.1"/>
    </source>
</evidence>
<evidence type="ECO:0000256" key="1">
    <source>
        <dbReference type="ARBA" id="ARBA00005440"/>
    </source>
</evidence>
<evidence type="ECO:0000256" key="3">
    <source>
        <dbReference type="ARBA" id="ARBA00023157"/>
    </source>
</evidence>
<dbReference type="OrthoDB" id="1918435at2759"/>
<dbReference type="InterPro" id="IPR011065">
    <property type="entry name" value="Kunitz_inhibitor_STI-like_sf"/>
</dbReference>
<keyword evidence="2" id="KW-0722">Serine protease inhibitor</keyword>
<evidence type="ECO:0000256" key="4">
    <source>
        <dbReference type="SAM" id="SignalP"/>
    </source>
</evidence>
<keyword evidence="3" id="KW-1015">Disulfide bond</keyword>
<feature type="chain" id="PRO_5040129320" evidence="4">
    <location>
        <begin position="28"/>
        <end position="223"/>
    </location>
</feature>
<dbReference type="EMBL" id="CACSLK010000984">
    <property type="protein sequence ID" value="CAA0806817.1"/>
    <property type="molecule type" value="Genomic_DNA"/>
</dbReference>
<dbReference type="Proteomes" id="UP001153555">
    <property type="component" value="Unassembled WGS sequence"/>
</dbReference>
<accession>A0A9N7R281</accession>
<name>A0A9N7R281_STRHE</name>
<keyword evidence="2" id="KW-0646">Protease inhibitor</keyword>
<sequence length="223" mass="24180">MSSPYSTISLTAACSFLLLLLLWGSAAQQHAVLDGRGDELVVGRGYIISSTMRGAAGGYLSLNPGTCPPPVIHTLSDRDPGLPVSFWPSSGVSGGPVNVSANLDIQFCSTDTRPCDGNTVWTVGPDPWTSSVAVQIGGKLESNKDPDYWFRIQPYQSNYKLSYCWAYEMCKMSETCRDLTIRWDSHGGRLVLASPSEEPFEVVFGKVGWGNEGARTIKMSTDN</sequence>
<comment type="caution">
    <text evidence="5">The sequence shown here is derived from an EMBL/GenBank/DDBJ whole genome shotgun (WGS) entry which is preliminary data.</text>
</comment>
<dbReference type="Pfam" id="PF00197">
    <property type="entry name" value="Kunitz_legume"/>
    <property type="match status" value="1"/>
</dbReference>
<gene>
    <name evidence="5" type="ORF">SHERM_09698</name>
</gene>
<dbReference type="SMART" id="SM00452">
    <property type="entry name" value="STI"/>
    <property type="match status" value="1"/>
</dbReference>
<evidence type="ECO:0000313" key="6">
    <source>
        <dbReference type="Proteomes" id="UP001153555"/>
    </source>
</evidence>
<dbReference type="SUPFAM" id="SSF50386">
    <property type="entry name" value="STI-like"/>
    <property type="match status" value="1"/>
</dbReference>
<proteinExistence type="inferred from homology"/>